<keyword evidence="5" id="KW-0521">NADP</keyword>
<keyword evidence="11" id="KW-1185">Reference proteome</keyword>
<evidence type="ECO:0000313" key="10">
    <source>
        <dbReference type="EMBL" id="TWU16620.1"/>
    </source>
</evidence>
<feature type="domain" description="Enoyl reductase (ER)" evidence="9">
    <location>
        <begin position="12"/>
        <end position="331"/>
    </location>
</feature>
<evidence type="ECO:0000256" key="2">
    <source>
        <dbReference type="ARBA" id="ARBA00008072"/>
    </source>
</evidence>
<evidence type="ECO:0000256" key="4">
    <source>
        <dbReference type="ARBA" id="ARBA00022833"/>
    </source>
</evidence>
<dbReference type="OrthoDB" id="9806940at2"/>
<dbReference type="InterPro" id="IPR013149">
    <property type="entry name" value="ADH-like_C"/>
</dbReference>
<evidence type="ECO:0000256" key="1">
    <source>
        <dbReference type="ARBA" id="ARBA00001947"/>
    </source>
</evidence>
<evidence type="ECO:0000256" key="6">
    <source>
        <dbReference type="ARBA" id="ARBA00023002"/>
    </source>
</evidence>
<proteinExistence type="inferred from homology"/>
<comment type="similarity">
    <text evidence="2 8">Belongs to the zinc-containing alcohol dehydrogenase family.</text>
</comment>
<reference evidence="10 11" key="1">
    <citation type="journal article" date="2020" name="Antonie Van Leeuwenhoek">
        <title>Rhodopirellula heiligendammensis sp. nov., Rhodopirellula pilleata sp. nov., and Rhodopirellula solitaria sp. nov. isolated from natural or artificial marine surfaces in Northern Germany and California, USA, and emended description of the genus Rhodopirellula.</title>
        <authorList>
            <person name="Kallscheuer N."/>
            <person name="Wiegand S."/>
            <person name="Jogler M."/>
            <person name="Boedeker C."/>
            <person name="Peeters S.H."/>
            <person name="Rast P."/>
            <person name="Heuer A."/>
            <person name="Jetten M.S.M."/>
            <person name="Rohde M."/>
            <person name="Jogler C."/>
        </authorList>
    </citation>
    <scope>NUCLEOTIDE SEQUENCE [LARGE SCALE GENOMIC DNA]</scope>
    <source>
        <strain evidence="10 11">Poly21</strain>
    </source>
</reference>
<dbReference type="PROSITE" id="PS00059">
    <property type="entry name" value="ADH_ZINC"/>
    <property type="match status" value="1"/>
</dbReference>
<dbReference type="PROSITE" id="PS00065">
    <property type="entry name" value="D_2_HYDROXYACID_DH_1"/>
    <property type="match status" value="1"/>
</dbReference>
<sequence>MEYQAWVADQAGGAFSKQTLDREPLGAEEVEIAVEHCGVCHSDLSMWKNDWGMSGFPAVLGHEAVGRVTAVGDHAKGVSVGQRVGVGWNCQSCMHCRPCLSGEQHLCNDVQPTIAGHFGGFASSLRAHWAWAIPLPDDLNAADAGPLLCGGITVFNPLHMFASPISRVGVIGIGGLGHLAVKFASSYGCDVTAFTSRESKFAEARQFGAQHVVATRDKDAIAALEKSFDLLIVTVNVQLDWDGLIASLAPQGRMHLVGAVLEPVPISIFPLLSRQGSVSASPTGSPVDIANMLDFAARHDIAPQTEHFPMSQINDAFAHVEEGKARYRVVLDADF</sequence>
<dbReference type="InterPro" id="IPR020843">
    <property type="entry name" value="ER"/>
</dbReference>
<dbReference type="InterPro" id="IPR047109">
    <property type="entry name" value="CAD-like"/>
</dbReference>
<evidence type="ECO:0000259" key="9">
    <source>
        <dbReference type="SMART" id="SM00829"/>
    </source>
</evidence>
<dbReference type="Gene3D" id="3.90.180.10">
    <property type="entry name" value="Medium-chain alcohol dehydrogenases, catalytic domain"/>
    <property type="match status" value="1"/>
</dbReference>
<dbReference type="Pfam" id="PF08240">
    <property type="entry name" value="ADH_N"/>
    <property type="match status" value="1"/>
</dbReference>
<dbReference type="SMART" id="SM00829">
    <property type="entry name" value="PKS_ER"/>
    <property type="match status" value="1"/>
</dbReference>
<dbReference type="InterPro" id="IPR029752">
    <property type="entry name" value="D-isomer_DH_CS1"/>
</dbReference>
<dbReference type="Proteomes" id="UP000319908">
    <property type="component" value="Unassembled WGS sequence"/>
</dbReference>
<comment type="caution">
    <text evidence="10">The sequence shown here is derived from an EMBL/GenBank/DDBJ whole genome shotgun (WGS) entry which is preliminary data.</text>
</comment>
<dbReference type="PANTHER" id="PTHR42683">
    <property type="entry name" value="ALDEHYDE REDUCTASE"/>
    <property type="match status" value="1"/>
</dbReference>
<dbReference type="FunFam" id="3.90.180.10:FF:000018">
    <property type="entry name" value="NAD(P)-dependent alcohol dehydrogenase"/>
    <property type="match status" value="1"/>
</dbReference>
<evidence type="ECO:0000313" key="11">
    <source>
        <dbReference type="Proteomes" id="UP000319908"/>
    </source>
</evidence>
<dbReference type="EMBL" id="SJPU01000002">
    <property type="protein sequence ID" value="TWU16620.1"/>
    <property type="molecule type" value="Genomic_DNA"/>
</dbReference>
<dbReference type="EC" id="1.1.1.2" evidence="7"/>
<keyword evidence="3 8" id="KW-0479">Metal-binding</keyword>
<organism evidence="10 11">
    <name type="scientific">Allorhodopirellula heiligendammensis</name>
    <dbReference type="NCBI Taxonomy" id="2714739"/>
    <lineage>
        <taxon>Bacteria</taxon>
        <taxon>Pseudomonadati</taxon>
        <taxon>Planctomycetota</taxon>
        <taxon>Planctomycetia</taxon>
        <taxon>Pirellulales</taxon>
        <taxon>Pirellulaceae</taxon>
        <taxon>Allorhodopirellula</taxon>
    </lineage>
</organism>
<name>A0A5C6BWH3_9BACT</name>
<dbReference type="SUPFAM" id="SSF50129">
    <property type="entry name" value="GroES-like"/>
    <property type="match status" value="1"/>
</dbReference>
<dbReference type="InterPro" id="IPR036291">
    <property type="entry name" value="NAD(P)-bd_dom_sf"/>
</dbReference>
<dbReference type="InterPro" id="IPR002328">
    <property type="entry name" value="ADH_Zn_CS"/>
</dbReference>
<dbReference type="FunFam" id="3.40.50.720:FF:000022">
    <property type="entry name" value="Cinnamyl alcohol dehydrogenase"/>
    <property type="match status" value="1"/>
</dbReference>
<dbReference type="GO" id="GO:0008106">
    <property type="term" value="F:alcohol dehydrogenase (NADP+) activity"/>
    <property type="evidence" value="ECO:0007669"/>
    <property type="project" value="UniProtKB-EC"/>
</dbReference>
<keyword evidence="4 8" id="KW-0862">Zinc</keyword>
<comment type="cofactor">
    <cofactor evidence="1 8">
        <name>Zn(2+)</name>
        <dbReference type="ChEBI" id="CHEBI:29105"/>
    </cofactor>
</comment>
<dbReference type="Gene3D" id="3.40.50.720">
    <property type="entry name" value="NAD(P)-binding Rossmann-like Domain"/>
    <property type="match status" value="1"/>
</dbReference>
<dbReference type="InterPro" id="IPR013154">
    <property type="entry name" value="ADH-like_N"/>
</dbReference>
<gene>
    <name evidence="10" type="primary">ahr_1</name>
    <name evidence="10" type="ORF">Poly21_38250</name>
</gene>
<protein>
    <recommendedName>
        <fullName evidence="7">alcohol dehydrogenase (NADP(+))</fullName>
        <ecNumber evidence="7">1.1.1.2</ecNumber>
    </recommendedName>
</protein>
<dbReference type="GO" id="GO:0008270">
    <property type="term" value="F:zinc ion binding"/>
    <property type="evidence" value="ECO:0007669"/>
    <property type="project" value="InterPro"/>
</dbReference>
<dbReference type="SUPFAM" id="SSF51735">
    <property type="entry name" value="NAD(P)-binding Rossmann-fold domains"/>
    <property type="match status" value="1"/>
</dbReference>
<keyword evidence="6 10" id="KW-0560">Oxidoreductase</keyword>
<evidence type="ECO:0000256" key="8">
    <source>
        <dbReference type="RuleBase" id="RU361277"/>
    </source>
</evidence>
<dbReference type="RefSeq" id="WP_146408232.1">
    <property type="nucleotide sequence ID" value="NZ_SJPU01000002.1"/>
</dbReference>
<dbReference type="AlphaFoldDB" id="A0A5C6BWH3"/>
<dbReference type="Pfam" id="PF00107">
    <property type="entry name" value="ADH_zinc_N"/>
    <property type="match status" value="1"/>
</dbReference>
<evidence type="ECO:0000256" key="5">
    <source>
        <dbReference type="ARBA" id="ARBA00022857"/>
    </source>
</evidence>
<accession>A0A5C6BWH3</accession>
<evidence type="ECO:0000256" key="7">
    <source>
        <dbReference type="ARBA" id="ARBA00024074"/>
    </source>
</evidence>
<evidence type="ECO:0000256" key="3">
    <source>
        <dbReference type="ARBA" id="ARBA00022723"/>
    </source>
</evidence>
<dbReference type="InterPro" id="IPR011032">
    <property type="entry name" value="GroES-like_sf"/>
</dbReference>
<dbReference type="CDD" id="cd05283">
    <property type="entry name" value="CAD1"/>
    <property type="match status" value="1"/>
</dbReference>